<accession>C0QH90</accession>
<feature type="transmembrane region" description="Helical" evidence="1">
    <location>
        <begin position="146"/>
        <end position="167"/>
    </location>
</feature>
<evidence type="ECO:0000313" key="2">
    <source>
        <dbReference type="EMBL" id="ACN17749.1"/>
    </source>
</evidence>
<gene>
    <name evidence="2" type="ordered locus">HRM2_46930</name>
</gene>
<feature type="transmembrane region" description="Helical" evidence="1">
    <location>
        <begin position="77"/>
        <end position="98"/>
    </location>
</feature>
<dbReference type="KEGG" id="dat:HRM2_46930"/>
<evidence type="ECO:0008006" key="4">
    <source>
        <dbReference type="Google" id="ProtNLM"/>
    </source>
</evidence>
<reference evidence="2 3" key="1">
    <citation type="journal article" date="2009" name="Environ. Microbiol.">
        <title>Genome sequence of Desulfobacterium autotrophicum HRM2, a marine sulfate reducer oxidizing organic carbon completely to carbon dioxide.</title>
        <authorList>
            <person name="Strittmatter A.W."/>
            <person name="Liesegang H."/>
            <person name="Rabus R."/>
            <person name="Decker I."/>
            <person name="Amann J."/>
            <person name="Andres S."/>
            <person name="Henne A."/>
            <person name="Fricke W.F."/>
            <person name="Martinez-Arias R."/>
            <person name="Bartels D."/>
            <person name="Goesmann A."/>
            <person name="Krause L."/>
            <person name="Puehler A."/>
            <person name="Klenk H.P."/>
            <person name="Richter M."/>
            <person name="Schuler M."/>
            <person name="Gloeckner F.O."/>
            <person name="Meyerdierks A."/>
            <person name="Gottschalk G."/>
            <person name="Amann R."/>
        </authorList>
    </citation>
    <scope>NUCLEOTIDE SEQUENCE [LARGE SCALE GENOMIC DNA]</scope>
    <source>
        <strain evidence="3">ATCC 43914 / DSM 3382 / HRM2</strain>
    </source>
</reference>
<feature type="transmembrane region" description="Helical" evidence="1">
    <location>
        <begin position="49"/>
        <end position="65"/>
    </location>
</feature>
<dbReference type="EMBL" id="CP001087">
    <property type="protein sequence ID" value="ACN17749.1"/>
    <property type="molecule type" value="Genomic_DNA"/>
</dbReference>
<dbReference type="Proteomes" id="UP000000442">
    <property type="component" value="Chromosome"/>
</dbReference>
<organism evidence="2 3">
    <name type="scientific">Desulforapulum autotrophicum (strain ATCC 43914 / DSM 3382 / VKM B-1955 / HRM2)</name>
    <name type="common">Desulfobacterium autotrophicum</name>
    <dbReference type="NCBI Taxonomy" id="177437"/>
    <lineage>
        <taxon>Bacteria</taxon>
        <taxon>Pseudomonadati</taxon>
        <taxon>Thermodesulfobacteriota</taxon>
        <taxon>Desulfobacteria</taxon>
        <taxon>Desulfobacterales</taxon>
        <taxon>Desulfobacteraceae</taxon>
        <taxon>Desulforapulum</taxon>
    </lineage>
</organism>
<protein>
    <recommendedName>
        <fullName evidence="4">Integral membrane protein YccS N-terminal domain-containing protein</fullName>
    </recommendedName>
</protein>
<feature type="transmembrane region" description="Helical" evidence="1">
    <location>
        <begin position="104"/>
        <end position="134"/>
    </location>
</feature>
<evidence type="ECO:0000256" key="1">
    <source>
        <dbReference type="SAM" id="Phobius"/>
    </source>
</evidence>
<keyword evidence="1" id="KW-0812">Transmembrane</keyword>
<dbReference type="STRING" id="177437.HRM2_46930"/>
<keyword evidence="1" id="KW-0472">Membrane</keyword>
<dbReference type="AlphaFoldDB" id="C0QH90"/>
<feature type="transmembrane region" description="Helical" evidence="1">
    <location>
        <begin position="21"/>
        <end position="43"/>
    </location>
</feature>
<proteinExistence type="predicted"/>
<name>C0QH90_DESAH</name>
<dbReference type="OrthoDB" id="5445784at2"/>
<evidence type="ECO:0000313" key="3">
    <source>
        <dbReference type="Proteomes" id="UP000000442"/>
    </source>
</evidence>
<dbReference type="eggNOG" id="ENOG5033TJX">
    <property type="taxonomic scope" value="Bacteria"/>
</dbReference>
<sequence>MSRFLNKIYVKYIRPKDPGFFIARYAGKAAICCLAAFVTALVAGIEERYLFWWMVGAVCTVLFRTGSTLERRKGYTLILLAVASLSVPAAALAGNHAWLSLGYVFILSFACFFVSSMGVSASTLGIGCLVVSLISISSPTSPYQGVLRSACILSGGGISFLVNFYLWPFDPERVLLSSAKLAVEDMGLFFDSLCVRIKNPRVTDEALAYLSKEAIGSVRRYRSFMESFNIDPLKGSSTRGGPGLFYFALIRLFESIVGLFNHIHFSDNHPEFEVVRDLFHGTATDVSQGFDAFSRIKAGHYDRPDFDRMFLDIERIHEALLNMGAYKRGDEVRDKFLDAWGAVYELKNVVQGLKDMMALANERFRLGKP</sequence>
<dbReference type="HOGENOM" id="CLU_760173_0_0_7"/>
<keyword evidence="1" id="KW-1133">Transmembrane helix</keyword>
<keyword evidence="3" id="KW-1185">Reference proteome</keyword>